<dbReference type="InterPro" id="IPR029033">
    <property type="entry name" value="His_PPase_superfam"/>
</dbReference>
<evidence type="ECO:0008006" key="5">
    <source>
        <dbReference type="Google" id="ProtNLM"/>
    </source>
</evidence>
<evidence type="ECO:0000256" key="1">
    <source>
        <dbReference type="ARBA" id="ARBA00022801"/>
    </source>
</evidence>
<gene>
    <name evidence="3" type="ORF">PSTT_13868</name>
</gene>
<dbReference type="Pfam" id="PF00328">
    <property type="entry name" value="His_Phos_2"/>
    <property type="match status" value="1"/>
</dbReference>
<comment type="caution">
    <text evidence="3">The sequence shown here is derived from an EMBL/GenBank/DDBJ whole genome shotgun (WGS) entry which is preliminary data.</text>
</comment>
<proteinExistence type="predicted"/>
<dbReference type="VEuPathDB" id="FungiDB:PSHT_11622"/>
<dbReference type="Proteomes" id="UP000239156">
    <property type="component" value="Unassembled WGS sequence"/>
</dbReference>
<accession>A0A2S4UPV1</accession>
<keyword evidence="1" id="KW-0378">Hydrolase</keyword>
<dbReference type="InterPro" id="IPR033379">
    <property type="entry name" value="Acid_Pase_AS"/>
</dbReference>
<feature type="region of interest" description="Disordered" evidence="2">
    <location>
        <begin position="557"/>
        <end position="581"/>
    </location>
</feature>
<dbReference type="PANTHER" id="PTHR20963:SF42">
    <property type="entry name" value="PHOSPHOGLYCERATE MUTASE-LIKE PROTEIN"/>
    <property type="match status" value="1"/>
</dbReference>
<dbReference type="AlphaFoldDB" id="A0A2S4UPV1"/>
<dbReference type="PROSITE" id="PS00616">
    <property type="entry name" value="HIS_ACID_PHOSPHAT_1"/>
    <property type="match status" value="1"/>
</dbReference>
<dbReference type="GO" id="GO:0003993">
    <property type="term" value="F:acid phosphatase activity"/>
    <property type="evidence" value="ECO:0007669"/>
    <property type="project" value="TreeGrafter"/>
</dbReference>
<sequence>MDIEKSEISSTPLNGRVGHSGSQLRKTLRDVAIGFLIATTFWSIPIPTRDSWPSARHCMAKLFGHHHPHHHKHHHHHGHKHGHHQHNLFPSGKSIGFQGPTEIGIEPFVAVTGPVAPTQQSYFPLVSPVQVSNDSFDPLRSWGYLSPFHSLPSDAFGLSGSSGQVPGQCHLTQVHLLHRHGARYPTSSKEPSGFGARLNASTYEATGNLEFLNDWKYSLGKEVLTPFGRSQLFNLGVGFRQKYGDLVNKLSDPKRKLVFRTTSQHRMLHSALNFAAGFFGVPFKSQYHQSIMIEAQGYNNTLAPYYTCKRSEEASKTFVKDIMSNWTEIYLAEALPRLQANLTGYQLTFEDVLSMQKLCAYETVSLGWSDFCQLFTPEEFKGFAYHSDLMFWYAYSFGSPTAAAIGKGWVEELVSRLTQEPIKTFDSSTNSTLVSNPITFPLDQPIYVDATHDTVISCVVVALNLTTLTSEGPLPTRYIPDKQSFVSSHISPFAGNLQAQVIECEGGKKIRFLLNDAPVPLTGLNGCPQDDEGFCPLSVAIKALQTRIKEIDHQNDCNSDISYSPPFGGGGITDGRPPSSS</sequence>
<reference evidence="3" key="1">
    <citation type="submission" date="2017-12" db="EMBL/GenBank/DDBJ databases">
        <title>Gene loss provides genomic basis for host adaptation in cereal stripe rust fungi.</title>
        <authorList>
            <person name="Xia C."/>
        </authorList>
    </citation>
    <scope>NUCLEOTIDE SEQUENCE [LARGE SCALE GENOMIC DNA]</scope>
    <source>
        <strain evidence="3">93-210</strain>
    </source>
</reference>
<keyword evidence="4" id="KW-1185">Reference proteome</keyword>
<feature type="region of interest" description="Disordered" evidence="2">
    <location>
        <begin position="1"/>
        <end position="23"/>
    </location>
</feature>
<evidence type="ECO:0000313" key="3">
    <source>
        <dbReference type="EMBL" id="POV99345.1"/>
    </source>
</evidence>
<protein>
    <recommendedName>
        <fullName evidence="5">Phosphoglycerate mutase-like protein</fullName>
    </recommendedName>
</protein>
<dbReference type="VEuPathDB" id="FungiDB:PSTT_13868"/>
<dbReference type="Gene3D" id="3.40.50.1240">
    <property type="entry name" value="Phosphoglycerate mutase-like"/>
    <property type="match status" value="1"/>
</dbReference>
<evidence type="ECO:0000256" key="2">
    <source>
        <dbReference type="SAM" id="MobiDB-lite"/>
    </source>
</evidence>
<evidence type="ECO:0000313" key="4">
    <source>
        <dbReference type="Proteomes" id="UP000239156"/>
    </source>
</evidence>
<organism evidence="3 4">
    <name type="scientific">Puccinia striiformis</name>
    <dbReference type="NCBI Taxonomy" id="27350"/>
    <lineage>
        <taxon>Eukaryota</taxon>
        <taxon>Fungi</taxon>
        <taxon>Dikarya</taxon>
        <taxon>Basidiomycota</taxon>
        <taxon>Pucciniomycotina</taxon>
        <taxon>Pucciniomycetes</taxon>
        <taxon>Pucciniales</taxon>
        <taxon>Pucciniaceae</taxon>
        <taxon>Puccinia</taxon>
    </lineage>
</organism>
<dbReference type="InterPro" id="IPR000560">
    <property type="entry name" value="His_Pase_clade-2"/>
</dbReference>
<dbReference type="CDD" id="cd07061">
    <property type="entry name" value="HP_HAP_like"/>
    <property type="match status" value="1"/>
</dbReference>
<dbReference type="EMBL" id="PKSL01000203">
    <property type="protein sequence ID" value="POV99345.1"/>
    <property type="molecule type" value="Genomic_DNA"/>
</dbReference>
<dbReference type="FunFam" id="3.40.50.1240:FF:000033">
    <property type="entry name" value="Chromosome 12, whole genome shotgun sequence"/>
    <property type="match status" value="1"/>
</dbReference>
<feature type="region of interest" description="Disordered" evidence="2">
    <location>
        <begin position="66"/>
        <end position="86"/>
    </location>
</feature>
<dbReference type="PANTHER" id="PTHR20963">
    <property type="entry name" value="MULTIPLE INOSITOL POLYPHOSPHATE PHOSPHATASE-RELATED"/>
    <property type="match status" value="1"/>
</dbReference>
<dbReference type="SUPFAM" id="SSF53254">
    <property type="entry name" value="Phosphoglycerate mutase-like"/>
    <property type="match status" value="1"/>
</dbReference>
<name>A0A2S4UPV1_9BASI</name>